<evidence type="ECO:0000256" key="1">
    <source>
        <dbReference type="SAM" id="Phobius"/>
    </source>
</evidence>
<proteinExistence type="predicted"/>
<keyword evidence="2" id="KW-1185">Reference proteome</keyword>
<keyword evidence="1" id="KW-0472">Membrane</keyword>
<keyword evidence="1" id="KW-1133">Transmembrane helix</keyword>
<protein>
    <submittedName>
        <fullName evidence="3">Protein E6</fullName>
    </submittedName>
</protein>
<dbReference type="AlphaFoldDB" id="A0A0M3IWW2"/>
<reference evidence="3" key="1">
    <citation type="submission" date="2017-02" db="UniProtKB">
        <authorList>
            <consortium name="WormBaseParasite"/>
        </authorList>
    </citation>
    <scope>IDENTIFICATION</scope>
</reference>
<sequence length="103" mass="11941">MLPSWYYCINFSIAVSSDIRHMVSLCANDATCTMCTYCNRLVSDSNLFIIETTIVGMSIINIIVYTAVICVDCCLERQERKLRYEYLNMHRAIITQEENIQCH</sequence>
<accession>A0A0M3IWW2</accession>
<feature type="transmembrane region" description="Helical" evidence="1">
    <location>
        <begin position="54"/>
        <end position="75"/>
    </location>
</feature>
<organism evidence="2 3">
    <name type="scientific">Ascaris lumbricoides</name>
    <name type="common">Giant roundworm</name>
    <dbReference type="NCBI Taxonomy" id="6252"/>
    <lineage>
        <taxon>Eukaryota</taxon>
        <taxon>Metazoa</taxon>
        <taxon>Ecdysozoa</taxon>
        <taxon>Nematoda</taxon>
        <taxon>Chromadorea</taxon>
        <taxon>Rhabditida</taxon>
        <taxon>Spirurina</taxon>
        <taxon>Ascaridomorpha</taxon>
        <taxon>Ascaridoidea</taxon>
        <taxon>Ascarididae</taxon>
        <taxon>Ascaris</taxon>
    </lineage>
</organism>
<keyword evidence="1" id="KW-0812">Transmembrane</keyword>
<name>A0A0M3IWW2_ASCLU</name>
<dbReference type="WBParaSite" id="ALUE_0002324001-mRNA-1">
    <property type="protein sequence ID" value="ALUE_0002324001-mRNA-1"/>
    <property type="gene ID" value="ALUE_0002324001"/>
</dbReference>
<dbReference type="Proteomes" id="UP000036681">
    <property type="component" value="Unplaced"/>
</dbReference>
<evidence type="ECO:0000313" key="3">
    <source>
        <dbReference type="WBParaSite" id="ALUE_0002324001-mRNA-1"/>
    </source>
</evidence>
<evidence type="ECO:0000313" key="2">
    <source>
        <dbReference type="Proteomes" id="UP000036681"/>
    </source>
</evidence>